<accession>S4A5G6</accession>
<organism evidence="1 2">
    <name type="scientific">Streptomyces aurantiacus JA 4570</name>
    <dbReference type="NCBI Taxonomy" id="1286094"/>
    <lineage>
        <taxon>Bacteria</taxon>
        <taxon>Bacillati</taxon>
        <taxon>Actinomycetota</taxon>
        <taxon>Actinomycetes</taxon>
        <taxon>Kitasatosporales</taxon>
        <taxon>Streptomycetaceae</taxon>
        <taxon>Streptomyces</taxon>
        <taxon>Streptomyces aurantiacus group</taxon>
    </lineage>
</organism>
<evidence type="ECO:0000313" key="1">
    <source>
        <dbReference type="EMBL" id="EPH45985.1"/>
    </source>
</evidence>
<protein>
    <submittedName>
        <fullName evidence="1">Uncharacterized protein</fullName>
    </submittedName>
</protein>
<dbReference type="Proteomes" id="UP000014629">
    <property type="component" value="Unassembled WGS sequence"/>
</dbReference>
<dbReference type="AlphaFoldDB" id="S4A5G6"/>
<comment type="caution">
    <text evidence="1">The sequence shown here is derived from an EMBL/GenBank/DDBJ whole genome shotgun (WGS) entry which is preliminary data.</text>
</comment>
<gene>
    <name evidence="1" type="ORF">STRAU_0940</name>
</gene>
<dbReference type="EMBL" id="AOPZ01000032">
    <property type="protein sequence ID" value="EPH45985.1"/>
    <property type="molecule type" value="Genomic_DNA"/>
</dbReference>
<name>S4A5G6_9ACTN</name>
<dbReference type="PATRIC" id="fig|1286094.4.peg.920"/>
<keyword evidence="2" id="KW-1185">Reference proteome</keyword>
<sequence>MIPMRGESEYEAVVDRLWQEHLAATFPAGSRGAELAGHDLVMLDADVAGCVSTWRGNGGSLDARRHQVLYRRIAALEKVLPLLTDTEELRYFRRLRQLAVLTAEAG</sequence>
<proteinExistence type="predicted"/>
<reference evidence="1 2" key="1">
    <citation type="submission" date="2013-02" db="EMBL/GenBank/DDBJ databases">
        <title>Draft Genome Sequence of Streptomyces aurantiacus, Which Produces Setomimycin.</title>
        <authorList>
            <person name="Gruening B.A."/>
            <person name="Praeg A."/>
            <person name="Erxleben A."/>
            <person name="Guenther S."/>
            <person name="Mueller M."/>
        </authorList>
    </citation>
    <scope>NUCLEOTIDE SEQUENCE [LARGE SCALE GENOMIC DNA]</scope>
    <source>
        <strain evidence="1 2">JA 4570</strain>
    </source>
</reference>
<evidence type="ECO:0000313" key="2">
    <source>
        <dbReference type="Proteomes" id="UP000014629"/>
    </source>
</evidence>